<comment type="caution">
    <text evidence="2">The sequence shown here is derived from an EMBL/GenBank/DDBJ whole genome shotgun (WGS) entry which is preliminary data.</text>
</comment>
<feature type="domain" description="Ppx/GppA phosphatase N-terminal" evidence="1">
    <location>
        <begin position="45"/>
        <end position="333"/>
    </location>
</feature>
<dbReference type="Gene3D" id="3.30.420.150">
    <property type="entry name" value="Exopolyphosphatase. Domain 2"/>
    <property type="match status" value="1"/>
</dbReference>
<protein>
    <recommendedName>
        <fullName evidence="1">Ppx/GppA phosphatase N-terminal domain-containing protein</fullName>
    </recommendedName>
</protein>
<evidence type="ECO:0000259" key="1">
    <source>
        <dbReference type="Pfam" id="PF02541"/>
    </source>
</evidence>
<sequence>MLSARQSHFSKKYTKDIYSDLIAVIDIGTNTIRFLVGYMKRGNVVRITTDRSVTRLGKDLQKTGTLNKENIKKSIRYIIKLKKLCEEYGVQKIIAVGTSALREANNSEEFLFDVKRNTGIDIEIISGQKEAELTLKGIISSLPDFNNILPLLLVDIGGGSTEWILYNAKYKMQNNTESRNINPSLNMGSVPIGAVKLSESFIKHDPPTPNELMTIKKFLLEKFSNLSLLISCPLLNLIATGGTATTIAAIDMNMNKYNGDIIHLHRISIHTINAIYKRLIALHHEERGRIKGLETERADIIIPGTLILLIFMEVLNIKEVIVSDYGLLEGAIINYHVL</sequence>
<gene>
    <name evidence="2" type="ORF">A45J_2431</name>
</gene>
<organism evidence="2">
    <name type="scientific">hot springs metagenome</name>
    <dbReference type="NCBI Taxonomy" id="433727"/>
    <lineage>
        <taxon>unclassified sequences</taxon>
        <taxon>metagenomes</taxon>
        <taxon>ecological metagenomes</taxon>
    </lineage>
</organism>
<dbReference type="InterPro" id="IPR003695">
    <property type="entry name" value="Ppx_GppA_N"/>
</dbReference>
<name>A0A5J4L7F5_9ZZZZ</name>
<reference evidence="2" key="1">
    <citation type="submission" date="2019-10" db="EMBL/GenBank/DDBJ databases">
        <title>Metagenomic sequencing of thiosulfate-disproportionating enrichment culture.</title>
        <authorList>
            <person name="Umezawa K."/>
            <person name="Kojima H."/>
            <person name="Fukui M."/>
        </authorList>
    </citation>
    <scope>NUCLEOTIDE SEQUENCE</scope>
    <source>
        <strain evidence="2">45J</strain>
    </source>
</reference>
<dbReference type="InterPro" id="IPR043129">
    <property type="entry name" value="ATPase_NBD"/>
</dbReference>
<accession>A0A5J4L7F5</accession>
<dbReference type="PANTHER" id="PTHR30005">
    <property type="entry name" value="EXOPOLYPHOSPHATASE"/>
    <property type="match status" value="1"/>
</dbReference>
<dbReference type="AlphaFoldDB" id="A0A5J4L7F5"/>
<dbReference type="InterPro" id="IPR050273">
    <property type="entry name" value="GppA/Ppx_hydrolase"/>
</dbReference>
<dbReference type="Gene3D" id="3.30.420.40">
    <property type="match status" value="1"/>
</dbReference>
<dbReference type="GO" id="GO:0016462">
    <property type="term" value="F:pyrophosphatase activity"/>
    <property type="evidence" value="ECO:0007669"/>
    <property type="project" value="TreeGrafter"/>
</dbReference>
<evidence type="ECO:0000313" key="2">
    <source>
        <dbReference type="EMBL" id="GER94667.1"/>
    </source>
</evidence>
<dbReference type="Pfam" id="PF02541">
    <property type="entry name" value="Ppx-GppA"/>
    <property type="match status" value="1"/>
</dbReference>
<dbReference type="PANTHER" id="PTHR30005:SF0">
    <property type="entry name" value="RETROGRADE REGULATION PROTEIN 2"/>
    <property type="match status" value="1"/>
</dbReference>
<proteinExistence type="predicted"/>
<dbReference type="EMBL" id="BLAB01000001">
    <property type="protein sequence ID" value="GER94667.1"/>
    <property type="molecule type" value="Genomic_DNA"/>
</dbReference>
<dbReference type="SUPFAM" id="SSF53067">
    <property type="entry name" value="Actin-like ATPase domain"/>
    <property type="match status" value="2"/>
</dbReference>
<dbReference type="CDD" id="cd24054">
    <property type="entry name" value="ASKHA_NBD_AaPPX-GppA_MtPPX2-like"/>
    <property type="match status" value="1"/>
</dbReference>